<reference evidence="1 2" key="1">
    <citation type="submission" date="2024-09" db="EMBL/GenBank/DDBJ databases">
        <authorList>
            <person name="Lee S.D."/>
        </authorList>
    </citation>
    <scope>NUCLEOTIDE SEQUENCE [LARGE SCALE GENOMIC DNA]</scope>
    <source>
        <strain evidence="1 2">N1-1</strain>
    </source>
</reference>
<protein>
    <submittedName>
        <fullName evidence="1">Uncharacterized protein</fullName>
    </submittedName>
</protein>
<organism evidence="1 2">
    <name type="scientific">Streptacidiphilus alkalitolerans</name>
    <dbReference type="NCBI Taxonomy" id="3342712"/>
    <lineage>
        <taxon>Bacteria</taxon>
        <taxon>Bacillati</taxon>
        <taxon>Actinomycetota</taxon>
        <taxon>Actinomycetes</taxon>
        <taxon>Kitasatosporales</taxon>
        <taxon>Streptomycetaceae</taxon>
        <taxon>Streptacidiphilus</taxon>
    </lineage>
</organism>
<comment type="caution">
    <text evidence="1">The sequence shown here is derived from an EMBL/GenBank/DDBJ whole genome shotgun (WGS) entry which is preliminary data.</text>
</comment>
<accession>A0ABV6VKJ4</accession>
<keyword evidence="2" id="KW-1185">Reference proteome</keyword>
<evidence type="ECO:0000313" key="1">
    <source>
        <dbReference type="EMBL" id="MFC1414133.1"/>
    </source>
</evidence>
<dbReference type="EMBL" id="JBHEZX010000021">
    <property type="protein sequence ID" value="MFC1414133.1"/>
    <property type="molecule type" value="Genomic_DNA"/>
</dbReference>
<gene>
    <name evidence="1" type="ORF">ACEZDG_33215</name>
</gene>
<dbReference type="RefSeq" id="WP_380517177.1">
    <property type="nucleotide sequence ID" value="NZ_JBHEZX010000021.1"/>
</dbReference>
<evidence type="ECO:0000313" key="2">
    <source>
        <dbReference type="Proteomes" id="UP001592582"/>
    </source>
</evidence>
<dbReference type="Proteomes" id="UP001592582">
    <property type="component" value="Unassembled WGS sequence"/>
</dbReference>
<sequence length="70" mass="7972">MSWKDVALHAPLDAMVRGLEFTGESNELVVSFSRIGAPLGRPRRRPRLISLDRWLSADWDGPMPEPDSRR</sequence>
<proteinExistence type="predicted"/>
<name>A0ABV6VKJ4_9ACTN</name>